<evidence type="ECO:0000313" key="5">
    <source>
        <dbReference type="EMBL" id="CAG2063244.1"/>
    </source>
</evidence>
<feature type="non-terminal residue" evidence="5">
    <location>
        <position position="1"/>
    </location>
</feature>
<comment type="caution">
    <text evidence="5">The sequence shown here is derived from an EMBL/GenBank/DDBJ whole genome shotgun (WGS) entry which is preliminary data.</text>
</comment>
<sequence length="219" mass="24449">DMITNVSPRIVRGTSSNNYGPGQTAFLNIELISEKCQDYWCNVITKLKEDFPDRIVIASIMCTYNQADWEELSQASEKAGADALELNLSCPHGMKEKGLGLACGQNTEMVYNISKWVKKAVKIPVFIKLTPNITDITSIAEAAHKGRLYLEDVYPHLFGGRREEKPPLVPPGQDSNLDHPVIDSLVYFKSSALDHVATEADSRYGYGNNNPRLKYFAHL</sequence>
<dbReference type="PANTHER" id="PTHR43073">
    <property type="entry name" value="DIHYDROPYRIMIDINE DEHYDROGENASE [NADP(+)]"/>
    <property type="match status" value="1"/>
</dbReference>
<dbReference type="PANTHER" id="PTHR43073:SF2">
    <property type="entry name" value="DIHYDROPYRIMIDINE DEHYDROGENASE [NADP(+)]"/>
    <property type="match status" value="1"/>
</dbReference>
<dbReference type="SUPFAM" id="SSF51395">
    <property type="entry name" value="FMN-linked oxidoreductases"/>
    <property type="match status" value="1"/>
</dbReference>
<organism evidence="5 6">
    <name type="scientific">Timema podura</name>
    <name type="common">Walking stick</name>
    <dbReference type="NCBI Taxonomy" id="61482"/>
    <lineage>
        <taxon>Eukaryota</taxon>
        <taxon>Metazoa</taxon>
        <taxon>Ecdysozoa</taxon>
        <taxon>Arthropoda</taxon>
        <taxon>Hexapoda</taxon>
        <taxon>Insecta</taxon>
        <taxon>Pterygota</taxon>
        <taxon>Neoptera</taxon>
        <taxon>Polyneoptera</taxon>
        <taxon>Phasmatodea</taxon>
        <taxon>Timematodea</taxon>
        <taxon>Timematoidea</taxon>
        <taxon>Timematidae</taxon>
        <taxon>Timema</taxon>
    </lineage>
</organism>
<evidence type="ECO:0000256" key="2">
    <source>
        <dbReference type="ARBA" id="ARBA00013004"/>
    </source>
</evidence>
<keyword evidence="3" id="KW-0560">Oxidoreductase</keyword>
<evidence type="ECO:0000313" key="6">
    <source>
        <dbReference type="Proteomes" id="UP001153148"/>
    </source>
</evidence>
<accession>A0ABN7P7Z6</accession>
<dbReference type="Proteomes" id="UP001153148">
    <property type="component" value="Unassembled WGS sequence"/>
</dbReference>
<dbReference type="Gene3D" id="3.20.20.70">
    <property type="entry name" value="Aldolase class I"/>
    <property type="match status" value="1"/>
</dbReference>
<dbReference type="EMBL" id="CAJPIN010025196">
    <property type="protein sequence ID" value="CAG2063244.1"/>
    <property type="molecule type" value="Genomic_DNA"/>
</dbReference>
<feature type="domain" description="Dihydroorotate dehydrogenase catalytic" evidence="4">
    <location>
        <begin position="36"/>
        <end position="145"/>
    </location>
</feature>
<reference evidence="5" key="1">
    <citation type="submission" date="2021-03" db="EMBL/GenBank/DDBJ databases">
        <authorList>
            <person name="Tran Van P."/>
        </authorList>
    </citation>
    <scope>NUCLEOTIDE SEQUENCE</scope>
</reference>
<keyword evidence="6" id="KW-1185">Reference proteome</keyword>
<name>A0ABN7P7Z6_TIMPD</name>
<evidence type="ECO:0000256" key="3">
    <source>
        <dbReference type="ARBA" id="ARBA00023002"/>
    </source>
</evidence>
<dbReference type="InterPro" id="IPR005720">
    <property type="entry name" value="Dihydroorotate_DH_cat"/>
</dbReference>
<gene>
    <name evidence="5" type="ORF">TPAB3V08_LOCUS10191</name>
</gene>
<dbReference type="Pfam" id="PF01180">
    <property type="entry name" value="DHO_dh"/>
    <property type="match status" value="1"/>
</dbReference>
<dbReference type="InterPro" id="IPR013785">
    <property type="entry name" value="Aldolase_TIM"/>
</dbReference>
<evidence type="ECO:0000259" key="4">
    <source>
        <dbReference type="Pfam" id="PF01180"/>
    </source>
</evidence>
<evidence type="ECO:0000256" key="1">
    <source>
        <dbReference type="ARBA" id="ARBA00004668"/>
    </source>
</evidence>
<dbReference type="EC" id="1.3.1.2" evidence="2"/>
<comment type="pathway">
    <text evidence="1">Amino-acid biosynthesis; beta-alanine biosynthesis.</text>
</comment>
<protein>
    <recommendedName>
        <fullName evidence="2">dihydropyrimidine dehydrogenase (NADP(+))</fullName>
        <ecNumber evidence="2">1.3.1.2</ecNumber>
    </recommendedName>
</protein>
<proteinExistence type="predicted"/>